<feature type="region of interest" description="Disordered" evidence="9">
    <location>
        <begin position="211"/>
        <end position="237"/>
    </location>
</feature>
<name>A0A8C4WUZ9_EPTBU</name>
<dbReference type="InterPro" id="IPR009290">
    <property type="entry name" value="Radial_spoke_3"/>
</dbReference>
<reference evidence="10" key="2">
    <citation type="submission" date="2025-09" db="UniProtKB">
        <authorList>
            <consortium name="Ensembl"/>
        </authorList>
    </citation>
    <scope>IDENTIFICATION</scope>
</reference>
<evidence type="ECO:0000256" key="9">
    <source>
        <dbReference type="SAM" id="MobiDB-lite"/>
    </source>
</evidence>
<comment type="subcellular location">
    <subcellularLocation>
        <location evidence="1">Cytoplasm</location>
        <location evidence="1">Cytoskeleton</location>
        <location evidence="1">Flagellum axoneme</location>
    </subcellularLocation>
</comment>
<dbReference type="PANTHER" id="PTHR21648:SF0">
    <property type="entry name" value="RADIAL SPOKE HEAD PROTEIN 3 HOMOLOG"/>
    <property type="match status" value="1"/>
</dbReference>
<comment type="similarity">
    <text evidence="2">Belongs to the flagellar radial spoke RSP3 family.</text>
</comment>
<accession>A0A8C4WUZ9</accession>
<sequence>MATALQQADPAQLYSFTSAPRVLPNRRHSPRKHAVHHGNIMYDRRVVRGNTYAQNAVLADQNMQSKQQERQRQHRHLESFRHTRELRHPSTPLPIEGRKHIDVQTDVYLEALGEVLQEKDVQCQTDLFLDRPATPLFIPAKSGIDADTQILPGELFDFDLEVRPIVEMLIGKILEQSLLEVMEEEELASLRARQQVFHELRNAETAETKRLEEMEQRRQQEKDMRKEQEERRVEKEKDTAYKMASRAFAHNYLSNLIPAVFSSLHAQGYFYDPITRDVESTFLPWVVDAVQQQLRNSAVASCILDDIVRDVVQKRIEKCTQNGRQKCTQNGHTEESCKIDEEESCTQDGDHEYDDNKKDSIE</sequence>
<evidence type="ECO:0000256" key="1">
    <source>
        <dbReference type="ARBA" id="ARBA00004611"/>
    </source>
</evidence>
<evidence type="ECO:0000256" key="5">
    <source>
        <dbReference type="ARBA" id="ARBA00022846"/>
    </source>
</evidence>
<dbReference type="GeneTree" id="ENSGT00390000004172"/>
<keyword evidence="8" id="KW-0966">Cell projection</keyword>
<keyword evidence="4" id="KW-0597">Phosphoprotein</keyword>
<evidence type="ECO:0000313" key="11">
    <source>
        <dbReference type="Proteomes" id="UP000694388"/>
    </source>
</evidence>
<feature type="region of interest" description="Disordered" evidence="9">
    <location>
        <begin position="19"/>
        <end position="38"/>
    </location>
</feature>
<proteinExistence type="inferred from homology"/>
<evidence type="ECO:0000256" key="8">
    <source>
        <dbReference type="ARBA" id="ARBA00023273"/>
    </source>
</evidence>
<evidence type="ECO:0000256" key="6">
    <source>
        <dbReference type="ARBA" id="ARBA00023069"/>
    </source>
</evidence>
<keyword evidence="11" id="KW-1185">Reference proteome</keyword>
<evidence type="ECO:0000256" key="4">
    <source>
        <dbReference type="ARBA" id="ARBA00022553"/>
    </source>
</evidence>
<feature type="compositionally biased region" description="Basic and acidic residues" evidence="9">
    <location>
        <begin position="348"/>
        <end position="362"/>
    </location>
</feature>
<dbReference type="Ensembl" id="ENSEBUT00000012966.1">
    <property type="protein sequence ID" value="ENSEBUP00000012390.1"/>
    <property type="gene ID" value="ENSEBUG00000007893.1"/>
</dbReference>
<organism evidence="10 11">
    <name type="scientific">Eptatretus burgeri</name>
    <name type="common">Inshore hagfish</name>
    <dbReference type="NCBI Taxonomy" id="7764"/>
    <lineage>
        <taxon>Eukaryota</taxon>
        <taxon>Metazoa</taxon>
        <taxon>Chordata</taxon>
        <taxon>Craniata</taxon>
        <taxon>Vertebrata</taxon>
        <taxon>Cyclostomata</taxon>
        <taxon>Myxini</taxon>
        <taxon>Myxiniformes</taxon>
        <taxon>Myxinidae</taxon>
        <taxon>Eptatretinae</taxon>
        <taxon>Eptatretus</taxon>
    </lineage>
</organism>
<dbReference type="GO" id="GO:0005929">
    <property type="term" value="C:cilium"/>
    <property type="evidence" value="ECO:0007669"/>
    <property type="project" value="TreeGrafter"/>
</dbReference>
<dbReference type="Pfam" id="PF06098">
    <property type="entry name" value="Radial_spoke_3"/>
    <property type="match status" value="1"/>
</dbReference>
<dbReference type="OMA" id="QDEGWFA"/>
<evidence type="ECO:0000256" key="7">
    <source>
        <dbReference type="ARBA" id="ARBA00023212"/>
    </source>
</evidence>
<dbReference type="AlphaFoldDB" id="A0A8C4WUZ9"/>
<evidence type="ECO:0000313" key="10">
    <source>
        <dbReference type="Ensembl" id="ENSEBUP00000012390.1"/>
    </source>
</evidence>
<keyword evidence="3" id="KW-0963">Cytoplasm</keyword>
<dbReference type="PANTHER" id="PTHR21648">
    <property type="entry name" value="FLAGELLAR RADIAL SPOKE PROTEIN 3"/>
    <property type="match status" value="1"/>
</dbReference>
<keyword evidence="5" id="KW-0282">Flagellum</keyword>
<evidence type="ECO:0000256" key="3">
    <source>
        <dbReference type="ARBA" id="ARBA00022490"/>
    </source>
</evidence>
<feature type="region of interest" description="Disordered" evidence="9">
    <location>
        <begin position="323"/>
        <end position="362"/>
    </location>
</feature>
<reference evidence="10" key="1">
    <citation type="submission" date="2025-08" db="UniProtKB">
        <authorList>
            <consortium name="Ensembl"/>
        </authorList>
    </citation>
    <scope>IDENTIFICATION</scope>
</reference>
<protein>
    <submittedName>
        <fullName evidence="10">Radial spoke head 3</fullName>
    </submittedName>
</protein>
<dbReference type="Proteomes" id="UP000694388">
    <property type="component" value="Unplaced"/>
</dbReference>
<evidence type="ECO:0000256" key="2">
    <source>
        <dbReference type="ARBA" id="ARBA00006737"/>
    </source>
</evidence>
<feature type="compositionally biased region" description="Basic residues" evidence="9">
    <location>
        <begin position="24"/>
        <end position="36"/>
    </location>
</feature>
<keyword evidence="6" id="KW-0969">Cilium</keyword>
<keyword evidence="7" id="KW-0206">Cytoskeleton</keyword>